<dbReference type="EMBL" id="KN824832">
    <property type="protein sequence ID" value="KIL00501.1"/>
    <property type="molecule type" value="Genomic_DNA"/>
</dbReference>
<reference evidence="3" key="2">
    <citation type="submission" date="2015-01" db="EMBL/GenBank/DDBJ databases">
        <title>Evolutionary Origins and Diversification of the Mycorrhizal Mutualists.</title>
        <authorList>
            <consortium name="DOE Joint Genome Institute"/>
            <consortium name="Mycorrhizal Genomics Consortium"/>
            <person name="Kohler A."/>
            <person name="Kuo A."/>
            <person name="Nagy L.G."/>
            <person name="Floudas D."/>
            <person name="Copeland A."/>
            <person name="Barry K.W."/>
            <person name="Cichocki N."/>
            <person name="Veneault-Fourrey C."/>
            <person name="LaButti K."/>
            <person name="Lindquist E.A."/>
            <person name="Lipzen A."/>
            <person name="Lundell T."/>
            <person name="Morin E."/>
            <person name="Murat C."/>
            <person name="Riley R."/>
            <person name="Ohm R."/>
            <person name="Sun H."/>
            <person name="Tunlid A."/>
            <person name="Henrissat B."/>
            <person name="Grigoriev I.V."/>
            <person name="Hibbett D.S."/>
            <person name="Martin F."/>
        </authorList>
    </citation>
    <scope>NUCLEOTIDE SEQUENCE [LARGE SCALE GENOMIC DNA]</scope>
    <source>
        <strain evidence="3">Ve08.2h10</strain>
    </source>
</reference>
<name>A0A0D0ED49_9AGAM</name>
<keyword evidence="3" id="KW-1185">Reference proteome</keyword>
<dbReference type="HOGENOM" id="CLU_1548095_0_0_1"/>
<sequence length="173" mass="19118">MGAEASRQPTESQAKEDEAGVVLSDIGQVEPHAEPGEHKVNDTKLCQPTLAPTALLLSDKKQPTITREYEETASAPRYNSVLHAHMADVSDSVWGLNQVMLSRTLIAHQHRSLGRAFSERKKSSLTSMKQKLLHLPLGLTTKSSRTRSTSVCQLLEAHPLKMLSEALFRLCHN</sequence>
<protein>
    <submittedName>
        <fullName evidence="2">Uncharacterized protein</fullName>
    </submittedName>
</protein>
<evidence type="ECO:0000256" key="1">
    <source>
        <dbReference type="SAM" id="MobiDB-lite"/>
    </source>
</evidence>
<evidence type="ECO:0000313" key="3">
    <source>
        <dbReference type="Proteomes" id="UP000054538"/>
    </source>
</evidence>
<organism evidence="2 3">
    <name type="scientific">Paxillus rubicundulus Ve08.2h10</name>
    <dbReference type="NCBI Taxonomy" id="930991"/>
    <lineage>
        <taxon>Eukaryota</taxon>
        <taxon>Fungi</taxon>
        <taxon>Dikarya</taxon>
        <taxon>Basidiomycota</taxon>
        <taxon>Agaricomycotina</taxon>
        <taxon>Agaricomycetes</taxon>
        <taxon>Agaricomycetidae</taxon>
        <taxon>Boletales</taxon>
        <taxon>Paxilineae</taxon>
        <taxon>Paxillaceae</taxon>
        <taxon>Paxillus</taxon>
    </lineage>
</organism>
<feature type="region of interest" description="Disordered" evidence="1">
    <location>
        <begin position="1"/>
        <end position="21"/>
    </location>
</feature>
<accession>A0A0D0ED49</accession>
<proteinExistence type="predicted"/>
<dbReference type="InParanoid" id="A0A0D0ED49"/>
<gene>
    <name evidence="2" type="ORF">PAXRUDRAFT_190275</name>
</gene>
<evidence type="ECO:0000313" key="2">
    <source>
        <dbReference type="EMBL" id="KIL00501.1"/>
    </source>
</evidence>
<dbReference type="Proteomes" id="UP000054538">
    <property type="component" value="Unassembled WGS sequence"/>
</dbReference>
<dbReference type="AlphaFoldDB" id="A0A0D0ED49"/>
<reference evidence="2 3" key="1">
    <citation type="submission" date="2014-04" db="EMBL/GenBank/DDBJ databases">
        <authorList>
            <consortium name="DOE Joint Genome Institute"/>
            <person name="Kuo A."/>
            <person name="Kohler A."/>
            <person name="Jargeat P."/>
            <person name="Nagy L.G."/>
            <person name="Floudas D."/>
            <person name="Copeland A."/>
            <person name="Barry K.W."/>
            <person name="Cichocki N."/>
            <person name="Veneault-Fourrey C."/>
            <person name="LaButti K."/>
            <person name="Lindquist E.A."/>
            <person name="Lipzen A."/>
            <person name="Lundell T."/>
            <person name="Morin E."/>
            <person name="Murat C."/>
            <person name="Sun H."/>
            <person name="Tunlid A."/>
            <person name="Henrissat B."/>
            <person name="Grigoriev I.V."/>
            <person name="Hibbett D.S."/>
            <person name="Martin F."/>
            <person name="Nordberg H.P."/>
            <person name="Cantor M.N."/>
            <person name="Hua S.X."/>
        </authorList>
    </citation>
    <scope>NUCLEOTIDE SEQUENCE [LARGE SCALE GENOMIC DNA]</scope>
    <source>
        <strain evidence="2 3">Ve08.2h10</strain>
    </source>
</reference>
<dbReference type="OrthoDB" id="2691289at2759"/>